<name>A0A1V4I2B2_NITVU</name>
<dbReference type="STRING" id="29421.B2M20_02995"/>
<evidence type="ECO:0000313" key="2">
    <source>
        <dbReference type="EMBL" id="OPH84255.1"/>
    </source>
</evidence>
<evidence type="ECO:0000313" key="3">
    <source>
        <dbReference type="Proteomes" id="UP000189940"/>
    </source>
</evidence>
<dbReference type="OrthoDB" id="7226450at2"/>
<feature type="region of interest" description="Disordered" evidence="1">
    <location>
        <begin position="1"/>
        <end position="20"/>
    </location>
</feature>
<dbReference type="EMBL" id="MWPQ01000006">
    <property type="protein sequence ID" value="OPH84255.1"/>
    <property type="molecule type" value="Genomic_DNA"/>
</dbReference>
<reference evidence="2 3" key="1">
    <citation type="submission" date="2017-02" db="EMBL/GenBank/DDBJ databases">
        <title>Genome sequence of the nitrite-oxidizing bacterium Nitrobacter vulgaris strain Ab1.</title>
        <authorList>
            <person name="Mellbye B.L."/>
            <person name="Davis E.W."/>
            <person name="Spieck E."/>
            <person name="Chang J.H."/>
            <person name="Bottomley P.J."/>
            <person name="Sayavedra-Soto L.A."/>
        </authorList>
    </citation>
    <scope>NUCLEOTIDE SEQUENCE [LARGE SCALE GENOMIC DNA]</scope>
    <source>
        <strain evidence="2 3">Ab1</strain>
    </source>
</reference>
<comment type="caution">
    <text evidence="2">The sequence shown here is derived from an EMBL/GenBank/DDBJ whole genome shotgun (WGS) entry which is preliminary data.</text>
</comment>
<evidence type="ECO:0000256" key="1">
    <source>
        <dbReference type="SAM" id="MobiDB-lite"/>
    </source>
</evidence>
<keyword evidence="3" id="KW-1185">Reference proteome</keyword>
<sequence>MGKQAPSAPDPAQTAAAQGSWNSFTAQQQQAMNMVGQNTPYGSLAYNQTGSTTMTDPSGKQITAPQFTATQTLSPSQQAIFDKTQAAQGNLAGLAQDQSARLSSMLATPFKFDNQDAADWAYDLASSRILPQQEQARAALDRQLINRGLRPGTAAYAAEMKRMDQANNDQMNQLALNGRGQAFQEAAFTRANPINETTALLSGSQITQPNQSFTSTPQSQVAGVDYSGLVNQNFQNESRNYQAGMGGMFSLGGALLGGAAQYGLPLLKGRR</sequence>
<gene>
    <name evidence="2" type="ORF">B2M20_02995</name>
</gene>
<accession>A0A1V4I2B2</accession>
<proteinExistence type="predicted"/>
<organism evidence="2 3">
    <name type="scientific">Nitrobacter vulgaris</name>
    <dbReference type="NCBI Taxonomy" id="29421"/>
    <lineage>
        <taxon>Bacteria</taxon>
        <taxon>Pseudomonadati</taxon>
        <taxon>Pseudomonadota</taxon>
        <taxon>Alphaproteobacteria</taxon>
        <taxon>Hyphomicrobiales</taxon>
        <taxon>Nitrobacteraceae</taxon>
        <taxon>Nitrobacter</taxon>
    </lineage>
</organism>
<dbReference type="Proteomes" id="UP000189940">
    <property type="component" value="Unassembled WGS sequence"/>
</dbReference>
<dbReference type="AlphaFoldDB" id="A0A1V4I2B2"/>
<protein>
    <submittedName>
        <fullName evidence="2">Uncharacterized protein</fullName>
    </submittedName>
</protein>